<evidence type="ECO:0000313" key="4">
    <source>
        <dbReference type="WBParaSite" id="EEL_0000370401-mRNA-1"/>
    </source>
</evidence>
<keyword evidence="2" id="KW-1133">Transmembrane helix</keyword>
<feature type="transmembrane region" description="Helical" evidence="2">
    <location>
        <begin position="157"/>
        <end position="178"/>
    </location>
</feature>
<evidence type="ECO:0000256" key="1">
    <source>
        <dbReference type="SAM" id="MobiDB-lite"/>
    </source>
</evidence>
<protein>
    <submittedName>
        <fullName evidence="4">Muscular LMNA interacting protein</fullName>
    </submittedName>
</protein>
<evidence type="ECO:0000313" key="3">
    <source>
        <dbReference type="Proteomes" id="UP000050640"/>
    </source>
</evidence>
<keyword evidence="3" id="KW-1185">Reference proteome</keyword>
<keyword evidence="2" id="KW-0472">Membrane</keyword>
<feature type="region of interest" description="Disordered" evidence="1">
    <location>
        <begin position="1"/>
        <end position="22"/>
    </location>
</feature>
<proteinExistence type="predicted"/>
<dbReference type="WBParaSite" id="EEL_0000370401-mRNA-1">
    <property type="protein sequence ID" value="EEL_0000370401-mRNA-1"/>
    <property type="gene ID" value="EEL_0000370401"/>
</dbReference>
<sequence>VLRESSTIPTATKSHFPETDKQALTAHELSRETLGLDESSNKDKDCRFAEIPRKFLDTRSREAPSREVLSSLQQLQSSHSMSKQEPKSLNSYPTDALFESEQESFPTVSEKSHALLHKRKFGLLPPTPSIISSSPRQFSTDHSKQDIISQSSTMFEVLFTLLFFIIPSCLFKICLNLFKIFL</sequence>
<evidence type="ECO:0000256" key="2">
    <source>
        <dbReference type="SAM" id="Phobius"/>
    </source>
</evidence>
<reference evidence="4" key="1">
    <citation type="submission" date="2017-02" db="UniProtKB">
        <authorList>
            <consortium name="WormBaseParasite"/>
        </authorList>
    </citation>
    <scope>IDENTIFICATION</scope>
</reference>
<keyword evidence="2" id="KW-0812">Transmembrane</keyword>
<feature type="compositionally biased region" description="Polar residues" evidence="1">
    <location>
        <begin position="1"/>
        <end position="13"/>
    </location>
</feature>
<accession>A0A0R3RPZ2</accession>
<feature type="compositionally biased region" description="Low complexity" evidence="1">
    <location>
        <begin position="69"/>
        <end position="81"/>
    </location>
</feature>
<feature type="region of interest" description="Disordered" evidence="1">
    <location>
        <begin position="59"/>
        <end position="91"/>
    </location>
</feature>
<dbReference type="AlphaFoldDB" id="A0A0R3RPZ2"/>
<dbReference type="STRING" id="1147741.A0A0R3RPZ2"/>
<dbReference type="Proteomes" id="UP000050640">
    <property type="component" value="Unplaced"/>
</dbReference>
<name>A0A0R3RPZ2_9BILA</name>
<organism evidence="3 4">
    <name type="scientific">Elaeophora elaphi</name>
    <dbReference type="NCBI Taxonomy" id="1147741"/>
    <lineage>
        <taxon>Eukaryota</taxon>
        <taxon>Metazoa</taxon>
        <taxon>Ecdysozoa</taxon>
        <taxon>Nematoda</taxon>
        <taxon>Chromadorea</taxon>
        <taxon>Rhabditida</taxon>
        <taxon>Spirurina</taxon>
        <taxon>Spiruromorpha</taxon>
        <taxon>Filarioidea</taxon>
        <taxon>Onchocercidae</taxon>
        <taxon>Elaeophora</taxon>
    </lineage>
</organism>